<dbReference type="CDD" id="cd13959">
    <property type="entry name" value="PT_UbiA_COQ2"/>
    <property type="match status" value="1"/>
</dbReference>
<evidence type="ECO:0000256" key="1">
    <source>
        <dbReference type="ARBA" id="ARBA00001946"/>
    </source>
</evidence>
<accession>A0A8S0VRN6</accession>
<sequence length="272" mass="30630">MPMNTAYGLTMAARAKGIPPQDYLYWVAAFFVWAFVARSLACTINDMCDQEYDRRVERTKGRPIASGKISLFAAGVFLLFQVAAYIGLVWTRDSMLFYCRLIWLPLIFIYPLMKRITSFPQAWLGIAMNWGALLAWTTVYGPLKSNVIAPLMGGLWAWTMFYDTIYACQDYKDDIKIGIGSSAIALQNTLKPFLFLLSLMFISLLSYALRASGHSIPLIVFTAVTAIGEMAWQIVNTNPAKPETCKRNLKRNADFGCVLWLAMAMDYLISTP</sequence>
<dbReference type="AlphaFoldDB" id="A0A8S0VRN6"/>
<dbReference type="PANTHER" id="PTHR11048:SF28">
    <property type="entry name" value="4-HYDROXYBENZOATE POLYPRENYLTRANSFERASE, MITOCHONDRIAL"/>
    <property type="match status" value="1"/>
</dbReference>
<feature type="transmembrane region" description="Helical" evidence="9">
    <location>
        <begin position="189"/>
        <end position="209"/>
    </location>
</feature>
<dbReference type="FunFam" id="1.10.357.140:FF:000008">
    <property type="entry name" value="4-hydroxybenzoate octaprenyltransferase"/>
    <property type="match status" value="1"/>
</dbReference>
<keyword evidence="5" id="KW-0808">Transferase</keyword>
<evidence type="ECO:0000313" key="10">
    <source>
        <dbReference type="EMBL" id="CAA7264105.1"/>
    </source>
</evidence>
<keyword evidence="6 9" id="KW-0812">Transmembrane</keyword>
<dbReference type="Pfam" id="PF01040">
    <property type="entry name" value="UbiA"/>
    <property type="match status" value="1"/>
</dbReference>
<feature type="transmembrane region" description="Helical" evidence="9">
    <location>
        <begin position="69"/>
        <end position="89"/>
    </location>
</feature>
<dbReference type="Gene3D" id="1.10.357.140">
    <property type="entry name" value="UbiA prenyltransferase"/>
    <property type="match status" value="1"/>
</dbReference>
<dbReference type="GO" id="GO:0008412">
    <property type="term" value="F:4-hydroxybenzoate polyprenyltransferase activity"/>
    <property type="evidence" value="ECO:0007669"/>
    <property type="project" value="TreeGrafter"/>
</dbReference>
<reference evidence="10 11" key="1">
    <citation type="submission" date="2020-01" db="EMBL/GenBank/DDBJ databases">
        <authorList>
            <person name="Gupta K D."/>
        </authorList>
    </citation>
    <scope>NUCLEOTIDE SEQUENCE [LARGE SCALE GENOMIC DNA]</scope>
</reference>
<comment type="similarity">
    <text evidence="4">Belongs to the UbiA prenyltransferase family.</text>
</comment>
<keyword evidence="7 9" id="KW-1133">Transmembrane helix</keyword>
<dbReference type="Proteomes" id="UP000467700">
    <property type="component" value="Unassembled WGS sequence"/>
</dbReference>
<dbReference type="OrthoDB" id="18170at2759"/>
<feature type="transmembrane region" description="Helical" evidence="9">
    <location>
        <begin position="23"/>
        <end position="48"/>
    </location>
</feature>
<dbReference type="EMBL" id="CACVBS010000043">
    <property type="protein sequence ID" value="CAA7264105.1"/>
    <property type="molecule type" value="Genomic_DNA"/>
</dbReference>
<evidence type="ECO:0000256" key="5">
    <source>
        <dbReference type="ARBA" id="ARBA00022679"/>
    </source>
</evidence>
<feature type="transmembrane region" description="Helical" evidence="9">
    <location>
        <begin position="147"/>
        <end position="168"/>
    </location>
</feature>
<dbReference type="InterPro" id="IPR039653">
    <property type="entry name" value="Prenyltransferase"/>
</dbReference>
<evidence type="ECO:0000256" key="7">
    <source>
        <dbReference type="ARBA" id="ARBA00022989"/>
    </source>
</evidence>
<dbReference type="InterPro" id="IPR000537">
    <property type="entry name" value="UbiA_prenyltransferase"/>
</dbReference>
<evidence type="ECO:0000256" key="2">
    <source>
        <dbReference type="ARBA" id="ARBA00004141"/>
    </source>
</evidence>
<name>A0A8S0VRN6_CYCAE</name>
<evidence type="ECO:0000256" key="6">
    <source>
        <dbReference type="ARBA" id="ARBA00022692"/>
    </source>
</evidence>
<comment type="subcellular location">
    <subcellularLocation>
        <location evidence="2">Membrane</location>
        <topology evidence="2">Multi-pass membrane protein</topology>
    </subcellularLocation>
</comment>
<feature type="transmembrane region" description="Helical" evidence="9">
    <location>
        <begin position="95"/>
        <end position="113"/>
    </location>
</feature>
<dbReference type="PANTHER" id="PTHR11048">
    <property type="entry name" value="PRENYLTRANSFERASES"/>
    <property type="match status" value="1"/>
</dbReference>
<organism evidence="10 11">
    <name type="scientific">Cyclocybe aegerita</name>
    <name type="common">Black poplar mushroom</name>
    <name type="synonym">Agrocybe aegerita</name>
    <dbReference type="NCBI Taxonomy" id="1973307"/>
    <lineage>
        <taxon>Eukaryota</taxon>
        <taxon>Fungi</taxon>
        <taxon>Dikarya</taxon>
        <taxon>Basidiomycota</taxon>
        <taxon>Agaricomycotina</taxon>
        <taxon>Agaricomycetes</taxon>
        <taxon>Agaricomycetidae</taxon>
        <taxon>Agaricales</taxon>
        <taxon>Agaricineae</taxon>
        <taxon>Bolbitiaceae</taxon>
        <taxon>Cyclocybe</taxon>
    </lineage>
</organism>
<evidence type="ECO:0000256" key="8">
    <source>
        <dbReference type="ARBA" id="ARBA00023136"/>
    </source>
</evidence>
<feature type="transmembrane region" description="Helical" evidence="9">
    <location>
        <begin position="215"/>
        <end position="232"/>
    </location>
</feature>
<gene>
    <name evidence="10" type="ORF">AAE3_LOCUS6334</name>
</gene>
<proteinExistence type="inferred from homology"/>
<evidence type="ECO:0000256" key="4">
    <source>
        <dbReference type="ARBA" id="ARBA00005985"/>
    </source>
</evidence>
<keyword evidence="11" id="KW-1185">Reference proteome</keyword>
<dbReference type="GO" id="GO:0005743">
    <property type="term" value="C:mitochondrial inner membrane"/>
    <property type="evidence" value="ECO:0007669"/>
    <property type="project" value="TreeGrafter"/>
</dbReference>
<evidence type="ECO:0000256" key="9">
    <source>
        <dbReference type="SAM" id="Phobius"/>
    </source>
</evidence>
<dbReference type="InterPro" id="IPR030470">
    <property type="entry name" value="UbiA_prenylTrfase_CS"/>
</dbReference>
<evidence type="ECO:0000256" key="3">
    <source>
        <dbReference type="ARBA" id="ARBA00005179"/>
    </source>
</evidence>
<dbReference type="GO" id="GO:0006744">
    <property type="term" value="P:ubiquinone biosynthetic process"/>
    <property type="evidence" value="ECO:0007669"/>
    <property type="project" value="TreeGrafter"/>
</dbReference>
<dbReference type="InterPro" id="IPR044878">
    <property type="entry name" value="UbiA_sf"/>
</dbReference>
<comment type="pathway">
    <text evidence="3">Secondary metabolite biosynthesis.</text>
</comment>
<feature type="transmembrane region" description="Helical" evidence="9">
    <location>
        <begin position="122"/>
        <end position="141"/>
    </location>
</feature>
<protein>
    <recommendedName>
        <fullName evidence="12">Para-hydroxybenzoate--polyprenyltransferase</fullName>
    </recommendedName>
</protein>
<comment type="caution">
    <text evidence="10">The sequence shown here is derived from an EMBL/GenBank/DDBJ whole genome shotgun (WGS) entry which is preliminary data.</text>
</comment>
<evidence type="ECO:0000313" key="11">
    <source>
        <dbReference type="Proteomes" id="UP000467700"/>
    </source>
</evidence>
<dbReference type="PROSITE" id="PS00943">
    <property type="entry name" value="UBIA"/>
    <property type="match status" value="1"/>
</dbReference>
<keyword evidence="8 9" id="KW-0472">Membrane</keyword>
<comment type="cofactor">
    <cofactor evidence="1">
        <name>Mg(2+)</name>
        <dbReference type="ChEBI" id="CHEBI:18420"/>
    </cofactor>
</comment>
<evidence type="ECO:0008006" key="12">
    <source>
        <dbReference type="Google" id="ProtNLM"/>
    </source>
</evidence>